<dbReference type="PROSITE" id="PS50893">
    <property type="entry name" value="ABC_TRANSPORTER_2"/>
    <property type="match status" value="1"/>
</dbReference>
<dbReference type="InterPro" id="IPR036640">
    <property type="entry name" value="ABC1_TM_sf"/>
</dbReference>
<evidence type="ECO:0000256" key="2">
    <source>
        <dbReference type="ARBA" id="ARBA00022692"/>
    </source>
</evidence>
<dbReference type="GO" id="GO:0005524">
    <property type="term" value="F:ATP binding"/>
    <property type="evidence" value="ECO:0007669"/>
    <property type="project" value="UniProtKB-KW"/>
</dbReference>
<keyword evidence="6 7" id="KW-0472">Membrane</keyword>
<dbReference type="PANTHER" id="PTHR43394">
    <property type="entry name" value="ATP-DEPENDENT PERMEASE MDL1, MITOCHONDRIAL"/>
    <property type="match status" value="1"/>
</dbReference>
<sequence>MPKNPYLSLLRTAWTYARQERKKYLLTYAMFILANFISALGPIWLGWFVNKVQHDTQQVWHYTLIYVAGYFCIRFFEWSLHGPARIMERNLAFNMSRNFLQEKYHQVLHLPAKWHQDHHSGATINRIRKAYEALRQFFDQGFMYLYTLTKFFFSVIAMLYFSPLFGGIAVLMGVLDIIIIRKFDKPFIKTLDQVNEKEHVVSSTLFDTLSNIMTVITLRLEKSMESGLLHKVQQIRAPFRKNALINEWKWFVADMLLALIYCVVVAGFIYQNWQPGQTFYIAGLVTLLGYVTQFTGVFQNVAWQYTEVMQFNTYIQTASNISDAYTQQHRPEEPDELPASWREIQIRQLSFSHRATYNEAYTPSSLHHLHVRIKRGEKIALIGESGSGKSTLLSLLRGLYMAEPGVEVSIDGKPFEIDSLNESVTLFPQEPEIFENTIAYNITLGLPFPEEEIMQVCESAHFTDVVMQLPDKLASDIREKGVNLSGGQKQRLALARGILAARESEVILLDEPTSSVDPKTEAMIYEKLFAAFADKAIVSSMHRLHLLPQFDYIYVLHHGRIVAEGNFEHLRTNSAAFQELWRHQQETGMGRIDH</sequence>
<dbReference type="Proteomes" id="UP000192610">
    <property type="component" value="Unassembled WGS sequence"/>
</dbReference>
<dbReference type="SMART" id="SM00382">
    <property type="entry name" value="AAA"/>
    <property type="match status" value="1"/>
</dbReference>
<keyword evidence="3" id="KW-0547">Nucleotide-binding</keyword>
<feature type="transmembrane region" description="Helical" evidence="7">
    <location>
        <begin position="279"/>
        <end position="303"/>
    </location>
</feature>
<dbReference type="AlphaFoldDB" id="A0A1V9F3K1"/>
<dbReference type="GO" id="GO:0016887">
    <property type="term" value="F:ATP hydrolysis activity"/>
    <property type="evidence" value="ECO:0007669"/>
    <property type="project" value="InterPro"/>
</dbReference>
<feature type="domain" description="ABC transmembrane type-1" evidence="9">
    <location>
        <begin position="29"/>
        <end position="310"/>
    </location>
</feature>
<dbReference type="Gene3D" id="3.40.50.300">
    <property type="entry name" value="P-loop containing nucleotide triphosphate hydrolases"/>
    <property type="match status" value="1"/>
</dbReference>
<keyword evidence="11" id="KW-1185">Reference proteome</keyword>
<dbReference type="Pfam" id="PF00664">
    <property type="entry name" value="ABC_membrane"/>
    <property type="match status" value="1"/>
</dbReference>
<evidence type="ECO:0000256" key="3">
    <source>
        <dbReference type="ARBA" id="ARBA00022741"/>
    </source>
</evidence>
<dbReference type="PROSITE" id="PS50929">
    <property type="entry name" value="ABC_TM1F"/>
    <property type="match status" value="1"/>
</dbReference>
<accession>A0A1V9F3K1</accession>
<dbReference type="InterPro" id="IPR017871">
    <property type="entry name" value="ABC_transporter-like_CS"/>
</dbReference>
<comment type="caution">
    <text evidence="10">The sequence shown here is derived from an EMBL/GenBank/DDBJ whole genome shotgun (WGS) entry which is preliminary data.</text>
</comment>
<dbReference type="SUPFAM" id="SSF90123">
    <property type="entry name" value="ABC transporter transmembrane region"/>
    <property type="match status" value="1"/>
</dbReference>
<evidence type="ECO:0000256" key="6">
    <source>
        <dbReference type="ARBA" id="ARBA00023136"/>
    </source>
</evidence>
<feature type="transmembrane region" description="Helical" evidence="7">
    <location>
        <begin position="250"/>
        <end position="273"/>
    </location>
</feature>
<dbReference type="Gene3D" id="1.20.1560.10">
    <property type="entry name" value="ABC transporter type 1, transmembrane domain"/>
    <property type="match status" value="1"/>
</dbReference>
<organism evidence="10 11">
    <name type="scientific">Niastella yeongjuensis</name>
    <dbReference type="NCBI Taxonomy" id="354355"/>
    <lineage>
        <taxon>Bacteria</taxon>
        <taxon>Pseudomonadati</taxon>
        <taxon>Bacteroidota</taxon>
        <taxon>Chitinophagia</taxon>
        <taxon>Chitinophagales</taxon>
        <taxon>Chitinophagaceae</taxon>
        <taxon>Niastella</taxon>
    </lineage>
</organism>
<keyword evidence="4" id="KW-0067">ATP-binding</keyword>
<dbReference type="GO" id="GO:0015421">
    <property type="term" value="F:ABC-type oligopeptide transporter activity"/>
    <property type="evidence" value="ECO:0007669"/>
    <property type="project" value="TreeGrafter"/>
</dbReference>
<proteinExistence type="predicted"/>
<evidence type="ECO:0000313" key="11">
    <source>
        <dbReference type="Proteomes" id="UP000192610"/>
    </source>
</evidence>
<dbReference type="STRING" id="354355.SAMN05660816_04763"/>
<feature type="transmembrane region" description="Helical" evidence="7">
    <location>
        <begin position="59"/>
        <end position="80"/>
    </location>
</feature>
<reference evidence="11" key="1">
    <citation type="submission" date="2016-04" db="EMBL/GenBank/DDBJ databases">
        <authorList>
            <person name="Chen L."/>
            <person name="Zhuang W."/>
            <person name="Wang G."/>
        </authorList>
    </citation>
    <scope>NUCLEOTIDE SEQUENCE [LARGE SCALE GENOMIC DNA]</scope>
    <source>
        <strain evidence="11">17621</strain>
    </source>
</reference>
<evidence type="ECO:0000256" key="4">
    <source>
        <dbReference type="ARBA" id="ARBA00022840"/>
    </source>
</evidence>
<name>A0A1V9F3K1_9BACT</name>
<dbReference type="OrthoDB" id="9769115at2"/>
<dbReference type="PROSITE" id="PS00211">
    <property type="entry name" value="ABC_TRANSPORTER_1"/>
    <property type="match status" value="1"/>
</dbReference>
<dbReference type="InterPro" id="IPR027417">
    <property type="entry name" value="P-loop_NTPase"/>
</dbReference>
<evidence type="ECO:0000256" key="1">
    <source>
        <dbReference type="ARBA" id="ARBA00004651"/>
    </source>
</evidence>
<dbReference type="InterPro" id="IPR011527">
    <property type="entry name" value="ABC1_TM_dom"/>
</dbReference>
<gene>
    <name evidence="10" type="ORF">A4H97_24375</name>
</gene>
<keyword evidence="5 7" id="KW-1133">Transmembrane helix</keyword>
<dbReference type="InterPro" id="IPR039421">
    <property type="entry name" value="Type_1_exporter"/>
</dbReference>
<feature type="transmembrane region" description="Helical" evidence="7">
    <location>
        <begin position="151"/>
        <end position="180"/>
    </location>
</feature>
<comment type="subcellular location">
    <subcellularLocation>
        <location evidence="1">Cell membrane</location>
        <topology evidence="1">Multi-pass membrane protein</topology>
    </subcellularLocation>
</comment>
<evidence type="ECO:0000313" key="10">
    <source>
        <dbReference type="EMBL" id="OQP52836.1"/>
    </source>
</evidence>
<dbReference type="Pfam" id="PF00005">
    <property type="entry name" value="ABC_tran"/>
    <property type="match status" value="1"/>
</dbReference>
<dbReference type="InterPro" id="IPR003593">
    <property type="entry name" value="AAA+_ATPase"/>
</dbReference>
<dbReference type="RefSeq" id="WP_081197933.1">
    <property type="nucleotide sequence ID" value="NZ_FOCZ01000009.1"/>
</dbReference>
<dbReference type="GO" id="GO:0005886">
    <property type="term" value="C:plasma membrane"/>
    <property type="evidence" value="ECO:0007669"/>
    <property type="project" value="UniProtKB-SubCell"/>
</dbReference>
<keyword evidence="2 7" id="KW-0812">Transmembrane</keyword>
<feature type="transmembrane region" description="Helical" evidence="7">
    <location>
        <begin position="25"/>
        <end position="47"/>
    </location>
</feature>
<protein>
    <submittedName>
        <fullName evidence="10">ABC transporter</fullName>
    </submittedName>
</protein>
<dbReference type="InterPro" id="IPR003439">
    <property type="entry name" value="ABC_transporter-like_ATP-bd"/>
</dbReference>
<evidence type="ECO:0000256" key="5">
    <source>
        <dbReference type="ARBA" id="ARBA00022989"/>
    </source>
</evidence>
<evidence type="ECO:0000256" key="7">
    <source>
        <dbReference type="SAM" id="Phobius"/>
    </source>
</evidence>
<dbReference type="PANTHER" id="PTHR43394:SF1">
    <property type="entry name" value="ATP-BINDING CASSETTE SUB-FAMILY B MEMBER 10, MITOCHONDRIAL"/>
    <property type="match status" value="1"/>
</dbReference>
<dbReference type="SUPFAM" id="SSF52540">
    <property type="entry name" value="P-loop containing nucleoside triphosphate hydrolases"/>
    <property type="match status" value="1"/>
</dbReference>
<evidence type="ECO:0000259" key="8">
    <source>
        <dbReference type="PROSITE" id="PS50893"/>
    </source>
</evidence>
<feature type="domain" description="ABC transporter" evidence="8">
    <location>
        <begin position="344"/>
        <end position="583"/>
    </location>
</feature>
<dbReference type="EMBL" id="LVXG01000007">
    <property type="protein sequence ID" value="OQP52836.1"/>
    <property type="molecule type" value="Genomic_DNA"/>
</dbReference>
<evidence type="ECO:0000259" key="9">
    <source>
        <dbReference type="PROSITE" id="PS50929"/>
    </source>
</evidence>